<proteinExistence type="predicted"/>
<accession>A0A6J1L6S7</accession>
<name>A0A6J1L6S7_DROHY</name>
<dbReference type="RefSeq" id="XP_023160595.1">
    <property type="nucleotide sequence ID" value="XM_023304827.2"/>
</dbReference>
<organism evidence="2 3">
    <name type="scientific">Drosophila hydei</name>
    <name type="common">Fruit fly</name>
    <dbReference type="NCBI Taxonomy" id="7224"/>
    <lineage>
        <taxon>Eukaryota</taxon>
        <taxon>Metazoa</taxon>
        <taxon>Ecdysozoa</taxon>
        <taxon>Arthropoda</taxon>
        <taxon>Hexapoda</taxon>
        <taxon>Insecta</taxon>
        <taxon>Pterygota</taxon>
        <taxon>Neoptera</taxon>
        <taxon>Endopterygota</taxon>
        <taxon>Diptera</taxon>
        <taxon>Brachycera</taxon>
        <taxon>Muscomorpha</taxon>
        <taxon>Ephydroidea</taxon>
        <taxon>Drosophilidae</taxon>
        <taxon>Drosophila</taxon>
    </lineage>
</organism>
<dbReference type="OMA" id="CLAKEPC"/>
<evidence type="ECO:0000313" key="2">
    <source>
        <dbReference type="Proteomes" id="UP000504633"/>
    </source>
</evidence>
<gene>
    <name evidence="3" type="primary">LOC111592544</name>
</gene>
<dbReference type="Proteomes" id="UP000504633">
    <property type="component" value="Unplaced"/>
</dbReference>
<dbReference type="KEGG" id="dhe:111592544"/>
<evidence type="ECO:0000313" key="3">
    <source>
        <dbReference type="RefSeq" id="XP_023160595.1"/>
    </source>
</evidence>
<evidence type="ECO:0000256" key="1">
    <source>
        <dbReference type="SAM" id="Phobius"/>
    </source>
</evidence>
<protein>
    <submittedName>
        <fullName evidence="3">Uncharacterized protein LOC111592544</fullName>
    </submittedName>
</protein>
<dbReference type="AlphaFoldDB" id="A0A6J1L6S7"/>
<reference evidence="3" key="1">
    <citation type="submission" date="2025-08" db="UniProtKB">
        <authorList>
            <consortium name="RefSeq"/>
        </authorList>
    </citation>
    <scope>IDENTIFICATION</scope>
    <source>
        <strain evidence="3">15085-1641.00</strain>
        <tissue evidence="3">Whole body</tissue>
    </source>
</reference>
<keyword evidence="1" id="KW-1133">Transmembrane helix</keyword>
<keyword evidence="1" id="KW-0472">Membrane</keyword>
<dbReference type="GeneID" id="111592544"/>
<dbReference type="OrthoDB" id="7865997at2759"/>
<sequence length="191" mass="22144">MLYRLKNTFYALRANRVFLIFVLLETSQLLGIVQSDFEDMAYEVFFSLIYTSFSLSSCFYGYGIVDLRKLGPRGKLLRGICGASMKLWQRLSFLMLLPWSLKVLQQIEQTASNCLLNEHLSDMELLSGLTILASQLTLFVATQLLTIRLHRRLKNALKLTQYRENYEIRNYAQAINNSFGFDMFEIPDLPN</sequence>
<feature type="transmembrane region" description="Helical" evidence="1">
    <location>
        <begin position="47"/>
        <end position="67"/>
    </location>
</feature>
<feature type="transmembrane region" description="Helical" evidence="1">
    <location>
        <begin position="125"/>
        <end position="147"/>
    </location>
</feature>
<keyword evidence="1" id="KW-0812">Transmembrane</keyword>
<keyword evidence="2" id="KW-1185">Reference proteome</keyword>